<dbReference type="Gene3D" id="1.25.70.10">
    <property type="entry name" value="Transcription termination factor 3, mitochondrial"/>
    <property type="match status" value="1"/>
</dbReference>
<dbReference type="GO" id="GO:0006393">
    <property type="term" value="P:termination of mitochondrial transcription"/>
    <property type="evidence" value="ECO:0007669"/>
    <property type="project" value="TreeGrafter"/>
</dbReference>
<comment type="similarity">
    <text evidence="1">Belongs to the mTERF family.</text>
</comment>
<protein>
    <submittedName>
        <fullName evidence="3">Uncharacterized protein</fullName>
    </submittedName>
</protein>
<dbReference type="PANTHER" id="PTHR15437">
    <property type="entry name" value="TRANSCRIPTION TERMINATION FACTOR, MITOCHONDRIAL"/>
    <property type="match status" value="1"/>
</dbReference>
<dbReference type="GO" id="GO:0003676">
    <property type="term" value="F:nucleic acid binding"/>
    <property type="evidence" value="ECO:0007669"/>
    <property type="project" value="InterPro"/>
</dbReference>
<dbReference type="InterPro" id="IPR003690">
    <property type="entry name" value="MTERF"/>
</dbReference>
<dbReference type="InterPro" id="IPR038538">
    <property type="entry name" value="MTERF_sf"/>
</dbReference>
<dbReference type="GO" id="GO:0005759">
    <property type="term" value="C:mitochondrial matrix"/>
    <property type="evidence" value="ECO:0007669"/>
    <property type="project" value="TreeGrafter"/>
</dbReference>
<evidence type="ECO:0000313" key="3">
    <source>
        <dbReference type="EMBL" id="CAD7457452.1"/>
    </source>
</evidence>
<dbReference type="EMBL" id="OE001711">
    <property type="protein sequence ID" value="CAD7457452.1"/>
    <property type="molecule type" value="Genomic_DNA"/>
</dbReference>
<keyword evidence="2" id="KW-0809">Transit peptide</keyword>
<name>A0A7R9NV59_9NEOP</name>
<dbReference type="AlphaFoldDB" id="A0A7R9NV59"/>
<dbReference type="PANTHER" id="PTHR15437:SF7">
    <property type="entry name" value="TRANSCRIPTION TERMINATION FACTOR 5, MITOCHONDRIAL"/>
    <property type="match status" value="1"/>
</dbReference>
<evidence type="ECO:0000256" key="2">
    <source>
        <dbReference type="ARBA" id="ARBA00022946"/>
    </source>
</evidence>
<gene>
    <name evidence="3" type="ORF">TTEB3V08_LOCUS5445</name>
</gene>
<accession>A0A7R9NV59</accession>
<reference evidence="3" key="1">
    <citation type="submission" date="2020-11" db="EMBL/GenBank/DDBJ databases">
        <authorList>
            <person name="Tran Van P."/>
        </authorList>
    </citation>
    <scope>NUCLEOTIDE SEQUENCE</scope>
</reference>
<evidence type="ECO:0000256" key="1">
    <source>
        <dbReference type="ARBA" id="ARBA00007692"/>
    </source>
</evidence>
<proteinExistence type="inferred from homology"/>
<sequence>MTKHKFLLNKELTRIKQTVAALKEFNISEAEIKEQPDVLSILPVTIQNHGMVLKEGGFISVTPWLLLNYQMVVKKRVSLLKAHGYIPTNVDPVASVQSYLGDLKPSPIPSGDSFLEAHKAALRQYLMWRLEMSPEEIDGVFKTYIRIKHKSVRLIRRSLDILEHDIGLTKEKIRNNGYLIHSHPDNTLDTLRLVETLGGLPTRQVFRMHPKIMHGISDEAARRCFDIFTLSSDSVNTRLKELSSIPAFNALQTHPRVLRLVHYQQKARSRLDYLRDIRVKCASLHILCSSQKKFQKYAKEGADKTRGRDITGYLSMLLGLPEIEIRQGFHRHPYWCHIPLHSVKDTLHYLLELGYTREQVWSNVHLLVYPRLQTVSGGLVILESELSASQRLAMCLYFIEKEFHFTGDGVWTDQATPFLPNEVSSIEVSQ</sequence>
<organism evidence="3">
    <name type="scientific">Timema tahoe</name>
    <dbReference type="NCBI Taxonomy" id="61484"/>
    <lineage>
        <taxon>Eukaryota</taxon>
        <taxon>Metazoa</taxon>
        <taxon>Ecdysozoa</taxon>
        <taxon>Arthropoda</taxon>
        <taxon>Hexapoda</taxon>
        <taxon>Insecta</taxon>
        <taxon>Pterygota</taxon>
        <taxon>Neoptera</taxon>
        <taxon>Polyneoptera</taxon>
        <taxon>Phasmatodea</taxon>
        <taxon>Timematodea</taxon>
        <taxon>Timematoidea</taxon>
        <taxon>Timematidae</taxon>
        <taxon>Timema</taxon>
    </lineage>
</organism>